<dbReference type="PROSITE" id="PS50206">
    <property type="entry name" value="RHODANESE_3"/>
    <property type="match status" value="1"/>
</dbReference>
<dbReference type="Gene3D" id="3.40.250.10">
    <property type="entry name" value="Rhodanese-like domain"/>
    <property type="match status" value="1"/>
</dbReference>
<dbReference type="InterPro" id="IPR051126">
    <property type="entry name" value="Thiosulfate_sulfurtransferase"/>
</dbReference>
<dbReference type="SUPFAM" id="SSF52821">
    <property type="entry name" value="Rhodanese/Cell cycle control phosphatase"/>
    <property type="match status" value="1"/>
</dbReference>
<keyword evidence="1" id="KW-0677">Repeat</keyword>
<dbReference type="KEGG" id="taa:NMY3_02415"/>
<dbReference type="RefSeq" id="WP_196815842.1">
    <property type="nucleotide sequence ID" value="NZ_CP012850.1"/>
</dbReference>
<dbReference type="InterPro" id="IPR001763">
    <property type="entry name" value="Rhodanese-like_dom"/>
</dbReference>
<dbReference type="AlphaFoldDB" id="A0A654M245"/>
<dbReference type="Pfam" id="PF00581">
    <property type="entry name" value="Rhodanese"/>
    <property type="match status" value="1"/>
</dbReference>
<dbReference type="InterPro" id="IPR036873">
    <property type="entry name" value="Rhodanese-like_dom_sf"/>
</dbReference>
<sequence>MSTRESLEFWPKSELVSSQWVNEHLQDRSVRLVEVIYDAKNSRPHPAVPGASVLDWNEDIDQAEDVDTHKQNEKHNKLLKKIGVNDENTTIVLCSDFNNWFASITYWIFKHIGHDNVRLLEGGRQGWLLTN</sequence>
<dbReference type="SMART" id="SM00450">
    <property type="entry name" value="RHOD"/>
    <property type="match status" value="1"/>
</dbReference>
<accession>A0A654M245</accession>
<dbReference type="CDD" id="cd01448">
    <property type="entry name" value="TST_Repeat_1"/>
    <property type="match status" value="1"/>
</dbReference>
<dbReference type="EMBL" id="CP012850">
    <property type="protein sequence ID" value="ALI36611.1"/>
    <property type="molecule type" value="Genomic_DNA"/>
</dbReference>
<dbReference type="EC" id="2.8.1.1" evidence="3"/>
<reference evidence="4" key="1">
    <citation type="submission" date="2015-10" db="EMBL/GenBank/DDBJ databases">
        <title>Niche specialization of a soil ammonia-oxidizing archaeon, Candidatus Nitrosocosmicus oleophilus.</title>
        <authorList>
            <person name="Jung M.-Y."/>
            <person name="Rhee S.-K."/>
        </authorList>
    </citation>
    <scope>NUCLEOTIDE SEQUENCE [LARGE SCALE GENOMIC DNA]</scope>
    <source>
        <strain evidence="4">MY3</strain>
    </source>
</reference>
<evidence type="ECO:0000313" key="3">
    <source>
        <dbReference type="EMBL" id="ALI36611.1"/>
    </source>
</evidence>
<evidence type="ECO:0000256" key="1">
    <source>
        <dbReference type="ARBA" id="ARBA00022737"/>
    </source>
</evidence>
<keyword evidence="4" id="KW-1185">Reference proteome</keyword>
<keyword evidence="3" id="KW-0808">Transferase</keyword>
<organism evidence="3 4">
    <name type="scientific">Candidatus Nitrosocosmicus oleophilus</name>
    <dbReference type="NCBI Taxonomy" id="1353260"/>
    <lineage>
        <taxon>Archaea</taxon>
        <taxon>Nitrososphaerota</taxon>
        <taxon>Nitrososphaeria</taxon>
        <taxon>Nitrososphaerales</taxon>
        <taxon>Nitrososphaeraceae</taxon>
        <taxon>Candidatus Nitrosocosmicus</taxon>
    </lineage>
</organism>
<dbReference type="GeneID" id="60422362"/>
<gene>
    <name evidence="3" type="primary">cysA1</name>
    <name evidence="3" type="ORF">NMY3_02415</name>
</gene>
<dbReference type="OrthoDB" id="135517at2157"/>
<evidence type="ECO:0000259" key="2">
    <source>
        <dbReference type="PROSITE" id="PS50206"/>
    </source>
</evidence>
<protein>
    <submittedName>
        <fullName evidence="3">Thiosulfate sulfurtransferase</fullName>
        <ecNumber evidence="3">2.8.1.1</ecNumber>
    </submittedName>
</protein>
<dbReference type="PANTHER" id="PTHR43855:SF1">
    <property type="entry name" value="THIOSULFATE SULFURTRANSFERASE"/>
    <property type="match status" value="1"/>
</dbReference>
<dbReference type="PANTHER" id="PTHR43855">
    <property type="entry name" value="THIOSULFATE SULFURTRANSFERASE"/>
    <property type="match status" value="1"/>
</dbReference>
<proteinExistence type="predicted"/>
<feature type="domain" description="Rhodanese" evidence="2">
    <location>
        <begin position="48"/>
        <end position="129"/>
    </location>
</feature>
<dbReference type="GO" id="GO:0004792">
    <property type="term" value="F:thiosulfate-cyanide sulfurtransferase activity"/>
    <property type="evidence" value="ECO:0007669"/>
    <property type="project" value="UniProtKB-EC"/>
</dbReference>
<name>A0A654M245_9ARCH</name>
<evidence type="ECO:0000313" key="4">
    <source>
        <dbReference type="Proteomes" id="UP000058925"/>
    </source>
</evidence>
<dbReference type="Proteomes" id="UP000058925">
    <property type="component" value="Chromosome"/>
</dbReference>